<proteinExistence type="predicted"/>
<dbReference type="Proteomes" id="UP000824890">
    <property type="component" value="Unassembled WGS sequence"/>
</dbReference>
<name>A0ABQ8BL89_BRANA</name>
<dbReference type="EMBL" id="JAGKQM010000011">
    <property type="protein sequence ID" value="KAH0904956.1"/>
    <property type="molecule type" value="Genomic_DNA"/>
</dbReference>
<protein>
    <submittedName>
        <fullName evidence="1">Uncharacterized protein</fullName>
    </submittedName>
</protein>
<sequence length="144" mass="16387">MLRMKHTCGIFTVIHISYDHLLSDHFALDPKSHVHNEHIHTIVVHTNHTHTSFVHITRARCRVVLSTSELGPAHHRCPYLSSSFFLPLPRHESLLIPSLMSTMMTSIQLSSIPMTSTHPLSTSRELDVVVLSTPEFRPAHHRLP</sequence>
<accession>A0ABQ8BL89</accession>
<evidence type="ECO:0000313" key="1">
    <source>
        <dbReference type="EMBL" id="KAH0904956.1"/>
    </source>
</evidence>
<organism evidence="1 2">
    <name type="scientific">Brassica napus</name>
    <name type="common">Rape</name>
    <dbReference type="NCBI Taxonomy" id="3708"/>
    <lineage>
        <taxon>Eukaryota</taxon>
        <taxon>Viridiplantae</taxon>
        <taxon>Streptophyta</taxon>
        <taxon>Embryophyta</taxon>
        <taxon>Tracheophyta</taxon>
        <taxon>Spermatophyta</taxon>
        <taxon>Magnoliopsida</taxon>
        <taxon>eudicotyledons</taxon>
        <taxon>Gunneridae</taxon>
        <taxon>Pentapetalae</taxon>
        <taxon>rosids</taxon>
        <taxon>malvids</taxon>
        <taxon>Brassicales</taxon>
        <taxon>Brassicaceae</taxon>
        <taxon>Brassiceae</taxon>
        <taxon>Brassica</taxon>
    </lineage>
</organism>
<gene>
    <name evidence="1" type="ORF">HID58_044459</name>
</gene>
<comment type="caution">
    <text evidence="1">The sequence shown here is derived from an EMBL/GenBank/DDBJ whole genome shotgun (WGS) entry which is preliminary data.</text>
</comment>
<evidence type="ECO:0000313" key="2">
    <source>
        <dbReference type="Proteomes" id="UP000824890"/>
    </source>
</evidence>
<keyword evidence="2" id="KW-1185">Reference proteome</keyword>
<reference evidence="1 2" key="1">
    <citation type="submission" date="2021-05" db="EMBL/GenBank/DDBJ databases">
        <title>Genome Assembly of Synthetic Allotetraploid Brassica napus Reveals Homoeologous Exchanges between Subgenomes.</title>
        <authorList>
            <person name="Davis J.T."/>
        </authorList>
    </citation>
    <scope>NUCLEOTIDE SEQUENCE [LARGE SCALE GENOMIC DNA]</scope>
    <source>
        <strain evidence="2">cv. Da-Ae</strain>
        <tissue evidence="1">Seedling</tissue>
    </source>
</reference>